<dbReference type="Proteomes" id="UP001472866">
    <property type="component" value="Chromosome 16"/>
</dbReference>
<accession>A0AAX4PLH1</accession>
<gene>
    <name evidence="2" type="ORF">HKI87_16g83220</name>
</gene>
<dbReference type="AlphaFoldDB" id="A0AAX4PLH1"/>
<protein>
    <submittedName>
        <fullName evidence="2">Uncharacterized protein</fullName>
    </submittedName>
</protein>
<feature type="signal peptide" evidence="1">
    <location>
        <begin position="1"/>
        <end position="19"/>
    </location>
</feature>
<sequence length="127" mass="14309">MRAFLIALLLFLGPLGLLGRPLDSDQAAATPVADVVDETQTLETSSPQEHGKAIFETPYLCRLGKRYPWIRTFVDERLADYATHVEWRETGGNPRLIVFDGSAIKTLYHFGDVHKDVEGIIREKLEL</sequence>
<keyword evidence="1" id="KW-0732">Signal</keyword>
<reference evidence="2 3" key="1">
    <citation type="submission" date="2024-03" db="EMBL/GenBank/DDBJ databases">
        <title>Complete genome sequence of the green alga Chloropicon roscoffensis RCC1871.</title>
        <authorList>
            <person name="Lemieux C."/>
            <person name="Pombert J.-F."/>
            <person name="Otis C."/>
            <person name="Turmel M."/>
        </authorList>
    </citation>
    <scope>NUCLEOTIDE SEQUENCE [LARGE SCALE GENOMIC DNA]</scope>
    <source>
        <strain evidence="2 3">RCC1871</strain>
    </source>
</reference>
<evidence type="ECO:0000313" key="2">
    <source>
        <dbReference type="EMBL" id="WZN66752.1"/>
    </source>
</evidence>
<proteinExistence type="predicted"/>
<organism evidence="2 3">
    <name type="scientific">Chloropicon roscoffensis</name>
    <dbReference type="NCBI Taxonomy" id="1461544"/>
    <lineage>
        <taxon>Eukaryota</taxon>
        <taxon>Viridiplantae</taxon>
        <taxon>Chlorophyta</taxon>
        <taxon>Chloropicophyceae</taxon>
        <taxon>Chloropicales</taxon>
        <taxon>Chloropicaceae</taxon>
        <taxon>Chloropicon</taxon>
    </lineage>
</organism>
<keyword evidence="3" id="KW-1185">Reference proteome</keyword>
<feature type="chain" id="PRO_5043960215" evidence="1">
    <location>
        <begin position="20"/>
        <end position="127"/>
    </location>
</feature>
<name>A0AAX4PLH1_9CHLO</name>
<dbReference type="EMBL" id="CP151516">
    <property type="protein sequence ID" value="WZN66752.1"/>
    <property type="molecule type" value="Genomic_DNA"/>
</dbReference>
<evidence type="ECO:0000313" key="3">
    <source>
        <dbReference type="Proteomes" id="UP001472866"/>
    </source>
</evidence>
<evidence type="ECO:0000256" key="1">
    <source>
        <dbReference type="SAM" id="SignalP"/>
    </source>
</evidence>